<comment type="caution">
    <text evidence="1">The sequence shown here is derived from an EMBL/GenBank/DDBJ whole genome shotgun (WGS) entry which is preliminary data.</text>
</comment>
<proteinExistence type="predicted"/>
<dbReference type="Proteomes" id="UP000233398">
    <property type="component" value="Unassembled WGS sequence"/>
</dbReference>
<name>A0A2N0VM74_9BACT</name>
<dbReference type="PANTHER" id="PTHR36454:SF1">
    <property type="entry name" value="DUF1015 DOMAIN-CONTAINING PROTEIN"/>
    <property type="match status" value="1"/>
</dbReference>
<dbReference type="PANTHER" id="PTHR36454">
    <property type="entry name" value="LMO2823 PROTEIN"/>
    <property type="match status" value="1"/>
</dbReference>
<dbReference type="Pfam" id="PF06245">
    <property type="entry name" value="DUF1015"/>
    <property type="match status" value="1"/>
</dbReference>
<keyword evidence="2" id="KW-1185">Reference proteome</keyword>
<dbReference type="EMBL" id="PISP01000001">
    <property type="protein sequence ID" value="PKD45296.1"/>
    <property type="molecule type" value="Genomic_DNA"/>
</dbReference>
<dbReference type="OrthoDB" id="9781616at2"/>
<gene>
    <name evidence="1" type="ORF">CWD77_07600</name>
</gene>
<dbReference type="RefSeq" id="WP_101072868.1">
    <property type="nucleotide sequence ID" value="NZ_PISP01000001.1"/>
</dbReference>
<reference evidence="1 2" key="1">
    <citation type="submission" date="2017-11" db="EMBL/GenBank/DDBJ databases">
        <title>Rhodohalobacter 15182 sp. nov., isolated from a salt lake.</title>
        <authorList>
            <person name="Han S."/>
        </authorList>
    </citation>
    <scope>NUCLEOTIDE SEQUENCE [LARGE SCALE GENOMIC DNA]</scope>
    <source>
        <strain evidence="1 2">15182</strain>
    </source>
</reference>
<evidence type="ECO:0000313" key="1">
    <source>
        <dbReference type="EMBL" id="PKD45296.1"/>
    </source>
</evidence>
<dbReference type="PIRSF" id="PIRSF033563">
    <property type="entry name" value="UCP033563"/>
    <property type="match status" value="1"/>
</dbReference>
<evidence type="ECO:0000313" key="2">
    <source>
        <dbReference type="Proteomes" id="UP000233398"/>
    </source>
</evidence>
<dbReference type="InterPro" id="IPR008323">
    <property type="entry name" value="UCP033563"/>
</dbReference>
<protein>
    <submittedName>
        <fullName evidence="1">DUF1015 domain-containing protein</fullName>
    </submittedName>
</protein>
<organism evidence="1 2">
    <name type="scientific">Rhodohalobacter barkolensis</name>
    <dbReference type="NCBI Taxonomy" id="2053187"/>
    <lineage>
        <taxon>Bacteria</taxon>
        <taxon>Pseudomonadati</taxon>
        <taxon>Balneolota</taxon>
        <taxon>Balneolia</taxon>
        <taxon>Balneolales</taxon>
        <taxon>Balneolaceae</taxon>
        <taxon>Rhodohalobacter</taxon>
    </lineage>
</organism>
<accession>A0A2N0VM74</accession>
<sequence length="403" mass="46130">MATIQPFKGWLPEPKHADEIACVPYDVINTEEAKELAQRKPNSYLHVIRPEIDLPEGTAFNDDRVYEKGAENLKSLLKSDLFEQDEKPAIYIYQMETDNHTQTGVFTCASVQDYDDDTILKHELTRPDKEDDRTKHILTQEAHAEPVMLTFRDSEDISFQIEKVTLTNPPHIEHEGEGGVTHRIWKTYTTADFVKGFAEIENLYIADGHHRCKSASRVAEQLRKERNVFLGEAEFEYFPVVLFPMTQMKILPYNRVIKSVSEKKFNEIEKKYNLVQTNQKSPDEKGSISIYYSGKWWSMKLPESISKKISASLDVARLQDGFLSPEFGIENPRTDKNISFVGGIRGTKELEKLVDSGKYDLAISMYPTAIQELLDVSDAGELMPPKSTWFEPKIKSGLIVHTF</sequence>
<dbReference type="AlphaFoldDB" id="A0A2N0VM74"/>